<dbReference type="Gene3D" id="1.10.1760.20">
    <property type="match status" value="1"/>
</dbReference>
<accession>A0A6N7QQ33</accession>
<dbReference type="InterPro" id="IPR002751">
    <property type="entry name" value="CbiM/NikMN"/>
</dbReference>
<dbReference type="GO" id="GO:0000041">
    <property type="term" value="P:transition metal ion transport"/>
    <property type="evidence" value="ECO:0007669"/>
    <property type="project" value="InterPro"/>
</dbReference>
<organism evidence="8 9">
    <name type="scientific">Spiribacter salilacus</name>
    <dbReference type="NCBI Taxonomy" id="2664894"/>
    <lineage>
        <taxon>Bacteria</taxon>
        <taxon>Pseudomonadati</taxon>
        <taxon>Pseudomonadota</taxon>
        <taxon>Gammaproteobacteria</taxon>
        <taxon>Chromatiales</taxon>
        <taxon>Ectothiorhodospiraceae</taxon>
        <taxon>Spiribacter</taxon>
    </lineage>
</organism>
<evidence type="ECO:0000256" key="5">
    <source>
        <dbReference type="ARBA" id="ARBA00022989"/>
    </source>
</evidence>
<dbReference type="GO" id="GO:0005886">
    <property type="term" value="C:plasma membrane"/>
    <property type="evidence" value="ECO:0007669"/>
    <property type="project" value="UniProtKB-SubCell"/>
</dbReference>
<keyword evidence="2" id="KW-0813">Transport</keyword>
<keyword evidence="5 7" id="KW-1133">Transmembrane helix</keyword>
<reference evidence="8 9" key="1">
    <citation type="submission" date="2019-11" db="EMBL/GenBank/DDBJ databases">
        <authorList>
            <person name="Zhang X.Y."/>
        </authorList>
    </citation>
    <scope>NUCLEOTIDE SEQUENCE [LARGE SCALE GENOMIC DNA]</scope>
    <source>
        <strain evidence="8 9">C176</strain>
    </source>
</reference>
<feature type="transmembrane region" description="Helical" evidence="7">
    <location>
        <begin position="103"/>
        <end position="123"/>
    </location>
</feature>
<dbReference type="RefSeq" id="WP_153718877.1">
    <property type="nucleotide sequence ID" value="NZ_WJPP01000002.1"/>
</dbReference>
<feature type="transmembrane region" description="Helical" evidence="7">
    <location>
        <begin position="44"/>
        <end position="62"/>
    </location>
</feature>
<feature type="transmembrane region" description="Helical" evidence="7">
    <location>
        <begin position="12"/>
        <end position="32"/>
    </location>
</feature>
<name>A0A6N7QQ33_9GAMM</name>
<dbReference type="AlphaFoldDB" id="A0A6N7QQ33"/>
<evidence type="ECO:0000256" key="1">
    <source>
        <dbReference type="ARBA" id="ARBA00004651"/>
    </source>
</evidence>
<protein>
    <recommendedName>
        <fullName evidence="10">Energy-coupling factor ABC transporter permease</fullName>
    </recommendedName>
</protein>
<keyword evidence="3" id="KW-1003">Cell membrane</keyword>
<evidence type="ECO:0000256" key="6">
    <source>
        <dbReference type="ARBA" id="ARBA00023136"/>
    </source>
</evidence>
<gene>
    <name evidence="8" type="ORF">GH984_03750</name>
</gene>
<dbReference type="EMBL" id="WJPP01000002">
    <property type="protein sequence ID" value="MRH77810.1"/>
    <property type="molecule type" value="Genomic_DNA"/>
</dbReference>
<evidence type="ECO:0008006" key="10">
    <source>
        <dbReference type="Google" id="ProtNLM"/>
    </source>
</evidence>
<keyword evidence="6 7" id="KW-0472">Membrane</keyword>
<proteinExistence type="predicted"/>
<keyword evidence="9" id="KW-1185">Reference proteome</keyword>
<dbReference type="Proteomes" id="UP000433788">
    <property type="component" value="Unassembled WGS sequence"/>
</dbReference>
<feature type="transmembrane region" description="Helical" evidence="7">
    <location>
        <begin position="135"/>
        <end position="167"/>
    </location>
</feature>
<evidence type="ECO:0000256" key="7">
    <source>
        <dbReference type="SAM" id="Phobius"/>
    </source>
</evidence>
<evidence type="ECO:0000313" key="9">
    <source>
        <dbReference type="Proteomes" id="UP000433788"/>
    </source>
</evidence>
<keyword evidence="4 7" id="KW-0812">Transmembrane</keyword>
<evidence type="ECO:0000313" key="8">
    <source>
        <dbReference type="EMBL" id="MRH77810.1"/>
    </source>
</evidence>
<sequence length="219" mass="23697">MSLPASGLPLWLQLAGLLGFAAVLLWAGWFAGWRALKDNGLVPVWFAAIALVAFLWSMQIGVRDGLVLHLLGTASLVLIFGPALAILAFAGALAINIVSGNSALALAGVHGLLLIALPVWVAYQAHHQLRRWLPLNPFVFFLGSGFLGGMLALAAPILVSAALLWSFDVHPGWVIWEDYLALLPLMLFPEGFINGAVMTALAVWQPHWVRTFDDAEYLR</sequence>
<evidence type="ECO:0000256" key="4">
    <source>
        <dbReference type="ARBA" id="ARBA00022692"/>
    </source>
</evidence>
<evidence type="ECO:0000256" key="2">
    <source>
        <dbReference type="ARBA" id="ARBA00022448"/>
    </source>
</evidence>
<feature type="transmembrane region" description="Helical" evidence="7">
    <location>
        <begin position="179"/>
        <end position="204"/>
    </location>
</feature>
<comment type="caution">
    <text evidence="8">The sequence shown here is derived from an EMBL/GenBank/DDBJ whole genome shotgun (WGS) entry which is preliminary data.</text>
</comment>
<evidence type="ECO:0000256" key="3">
    <source>
        <dbReference type="ARBA" id="ARBA00022475"/>
    </source>
</evidence>
<feature type="transmembrane region" description="Helical" evidence="7">
    <location>
        <begin position="74"/>
        <end position="97"/>
    </location>
</feature>
<dbReference type="Pfam" id="PF01891">
    <property type="entry name" value="CbiM"/>
    <property type="match status" value="1"/>
</dbReference>
<comment type="subcellular location">
    <subcellularLocation>
        <location evidence="1">Cell membrane</location>
        <topology evidence="1">Multi-pass membrane protein</topology>
    </subcellularLocation>
</comment>